<comment type="caution">
    <text evidence="5">The sequence shown here is derived from an EMBL/GenBank/DDBJ whole genome shotgun (WGS) entry which is preliminary data.</text>
</comment>
<keyword evidence="3" id="KW-0804">Transcription</keyword>
<evidence type="ECO:0000313" key="5">
    <source>
        <dbReference type="EMBL" id="ORX18503.1"/>
    </source>
</evidence>
<dbReference type="Gene3D" id="1.10.10.10">
    <property type="entry name" value="Winged helix-like DNA-binding domain superfamily/Winged helix DNA-binding domain"/>
    <property type="match status" value="1"/>
</dbReference>
<evidence type="ECO:0000256" key="1">
    <source>
        <dbReference type="ARBA" id="ARBA00023015"/>
    </source>
</evidence>
<proteinExistence type="predicted"/>
<dbReference type="CDD" id="cd07377">
    <property type="entry name" value="WHTH_GntR"/>
    <property type="match status" value="1"/>
</dbReference>
<dbReference type="PANTHER" id="PTHR44846:SF17">
    <property type="entry name" value="GNTR-FAMILY TRANSCRIPTIONAL REGULATOR"/>
    <property type="match status" value="1"/>
</dbReference>
<dbReference type="RefSeq" id="WP_085142677.1">
    <property type="nucleotide sequence ID" value="NZ_JACKUA010000023.1"/>
</dbReference>
<dbReference type="GO" id="GO:0045892">
    <property type="term" value="P:negative regulation of DNA-templated transcription"/>
    <property type="evidence" value="ECO:0007669"/>
    <property type="project" value="TreeGrafter"/>
</dbReference>
<gene>
    <name evidence="5" type="ORF">AWC31_14470</name>
</gene>
<dbReference type="GO" id="GO:0003700">
    <property type="term" value="F:DNA-binding transcription factor activity"/>
    <property type="evidence" value="ECO:0007669"/>
    <property type="project" value="InterPro"/>
</dbReference>
<keyword evidence="2" id="KW-0238">DNA-binding</keyword>
<dbReference type="AlphaFoldDB" id="A0A1X2FJ90"/>
<dbReference type="InterPro" id="IPR011663">
    <property type="entry name" value="UTRA"/>
</dbReference>
<dbReference type="InterPro" id="IPR000524">
    <property type="entry name" value="Tscrpt_reg_HTH_GntR"/>
</dbReference>
<dbReference type="EMBL" id="LQQA01000005">
    <property type="protein sequence ID" value="ORX18503.1"/>
    <property type="molecule type" value="Genomic_DNA"/>
</dbReference>
<dbReference type="SUPFAM" id="SSF46785">
    <property type="entry name" value="Winged helix' DNA-binding domain"/>
    <property type="match status" value="1"/>
</dbReference>
<name>A0A1X2FJ90_9MYCO</name>
<feature type="domain" description="HTH gntR-type" evidence="4">
    <location>
        <begin position="13"/>
        <end position="81"/>
    </location>
</feature>
<dbReference type="SUPFAM" id="SSF64288">
    <property type="entry name" value="Chorismate lyase-like"/>
    <property type="match status" value="1"/>
</dbReference>
<dbReference type="Pfam" id="PF07702">
    <property type="entry name" value="UTRA"/>
    <property type="match status" value="1"/>
</dbReference>
<dbReference type="InterPro" id="IPR036388">
    <property type="entry name" value="WH-like_DNA-bd_sf"/>
</dbReference>
<evidence type="ECO:0000313" key="6">
    <source>
        <dbReference type="Proteomes" id="UP000193964"/>
    </source>
</evidence>
<dbReference type="SMART" id="SM00345">
    <property type="entry name" value="HTH_GNTR"/>
    <property type="match status" value="1"/>
</dbReference>
<dbReference type="PROSITE" id="PS50949">
    <property type="entry name" value="HTH_GNTR"/>
    <property type="match status" value="1"/>
</dbReference>
<organism evidence="5 6">
    <name type="scientific">Mycolicibacterium wolinskyi</name>
    <dbReference type="NCBI Taxonomy" id="59750"/>
    <lineage>
        <taxon>Bacteria</taxon>
        <taxon>Bacillati</taxon>
        <taxon>Actinomycetota</taxon>
        <taxon>Actinomycetes</taxon>
        <taxon>Mycobacteriales</taxon>
        <taxon>Mycobacteriaceae</taxon>
        <taxon>Mycolicibacterium</taxon>
    </lineage>
</organism>
<dbReference type="PANTHER" id="PTHR44846">
    <property type="entry name" value="MANNOSYL-D-GLYCERATE TRANSPORT/METABOLISM SYSTEM REPRESSOR MNGR-RELATED"/>
    <property type="match status" value="1"/>
</dbReference>
<dbReference type="SMART" id="SM00866">
    <property type="entry name" value="UTRA"/>
    <property type="match status" value="1"/>
</dbReference>
<dbReference type="Gene3D" id="3.40.1410.10">
    <property type="entry name" value="Chorismate lyase-like"/>
    <property type="match status" value="1"/>
</dbReference>
<evidence type="ECO:0000256" key="3">
    <source>
        <dbReference type="ARBA" id="ARBA00023163"/>
    </source>
</evidence>
<dbReference type="GO" id="GO:0003677">
    <property type="term" value="F:DNA binding"/>
    <property type="evidence" value="ECO:0007669"/>
    <property type="project" value="UniProtKB-KW"/>
</dbReference>
<evidence type="ECO:0000259" key="4">
    <source>
        <dbReference type="PROSITE" id="PS50949"/>
    </source>
</evidence>
<reference evidence="5 6" key="1">
    <citation type="submission" date="2016-01" db="EMBL/GenBank/DDBJ databases">
        <title>The new phylogeny of the genus Mycobacterium.</title>
        <authorList>
            <person name="Tarcisio F."/>
            <person name="Conor M."/>
            <person name="Antonella G."/>
            <person name="Elisabetta G."/>
            <person name="Giulia F.S."/>
            <person name="Sara T."/>
            <person name="Anna F."/>
            <person name="Clotilde B."/>
            <person name="Roberto B."/>
            <person name="Veronica D.S."/>
            <person name="Fabio R."/>
            <person name="Monica P."/>
            <person name="Olivier J."/>
            <person name="Enrico T."/>
            <person name="Nicola S."/>
        </authorList>
    </citation>
    <scope>NUCLEOTIDE SEQUENCE [LARGE SCALE GENOMIC DNA]</scope>
    <source>
        <strain evidence="5 6">ATCC 700010</strain>
    </source>
</reference>
<dbReference type="OrthoDB" id="120836at2"/>
<dbReference type="Proteomes" id="UP000193964">
    <property type="component" value="Unassembled WGS sequence"/>
</dbReference>
<protein>
    <submittedName>
        <fullName evidence="5">GntR family transcriptional regulator</fullName>
    </submittedName>
</protein>
<dbReference type="InterPro" id="IPR036390">
    <property type="entry name" value="WH_DNA-bd_sf"/>
</dbReference>
<evidence type="ECO:0000256" key="2">
    <source>
        <dbReference type="ARBA" id="ARBA00023125"/>
    </source>
</evidence>
<dbReference type="InterPro" id="IPR050679">
    <property type="entry name" value="Bact_HTH_transcr_reg"/>
</dbReference>
<dbReference type="InterPro" id="IPR028978">
    <property type="entry name" value="Chorismate_lyase_/UTRA_dom_sf"/>
</dbReference>
<sequence length="259" mass="28401">MLQLGKIDPHSDRPPFRQIAGILREEIASGRLAPGERLPSEPEMLTHFGVARATWRNALQELRNEGLIVSMRGLGVFVRAQAPVRRLSSDRFARRNRDKGNAAFSADAEASGFAAAVDSIVVRREQPSALIAERLQIPVTSEVVVRSRRYLADDRALQVAVSYVPAAFAEGTAIEREDSGPGGIYARLEESGHRLGRFTEDVGARMPTPEERQSLDIDAGIPVLTVSRTAYDTDNVPVEVCDTVIVSDAYLLEYTFPAT</sequence>
<dbReference type="PRINTS" id="PR00035">
    <property type="entry name" value="HTHGNTR"/>
</dbReference>
<keyword evidence="1" id="KW-0805">Transcription regulation</keyword>
<accession>A0A1X2FJ90</accession>
<dbReference type="Pfam" id="PF00392">
    <property type="entry name" value="GntR"/>
    <property type="match status" value="1"/>
</dbReference>